<proteinExistence type="predicted"/>
<feature type="domain" description="Amidohydrolase-related" evidence="1">
    <location>
        <begin position="86"/>
        <end position="250"/>
    </location>
</feature>
<reference evidence="2 3" key="1">
    <citation type="submission" date="2016-10" db="EMBL/GenBank/DDBJ databases">
        <authorList>
            <person name="de Groot N.N."/>
        </authorList>
    </citation>
    <scope>NUCLEOTIDE SEQUENCE [LARGE SCALE GENOMIC DNA]</scope>
    <source>
        <strain evidence="2 3">YAD2003</strain>
    </source>
</reference>
<dbReference type="SUPFAM" id="SSF51556">
    <property type="entry name" value="Metallo-dependent hydrolases"/>
    <property type="match status" value="1"/>
</dbReference>
<organism evidence="2 3">
    <name type="scientific">Ruminococcus flavefaciens</name>
    <dbReference type="NCBI Taxonomy" id="1265"/>
    <lineage>
        <taxon>Bacteria</taxon>
        <taxon>Bacillati</taxon>
        <taxon>Bacillota</taxon>
        <taxon>Clostridia</taxon>
        <taxon>Eubacteriales</taxon>
        <taxon>Oscillospiraceae</taxon>
        <taxon>Ruminococcus</taxon>
    </lineage>
</organism>
<dbReference type="GO" id="GO:0016787">
    <property type="term" value="F:hydrolase activity"/>
    <property type="evidence" value="ECO:0007669"/>
    <property type="project" value="InterPro"/>
</dbReference>
<gene>
    <name evidence="2" type="ORF">SAMN02910265_01947</name>
</gene>
<dbReference type="OrthoDB" id="9771932at2"/>
<evidence type="ECO:0000313" key="3">
    <source>
        <dbReference type="Proteomes" id="UP000183190"/>
    </source>
</evidence>
<protein>
    <recommendedName>
        <fullName evidence="1">Amidohydrolase-related domain-containing protein</fullName>
    </recommendedName>
</protein>
<dbReference type="CDD" id="cd01292">
    <property type="entry name" value="metallo-dependent_hydrolases"/>
    <property type="match status" value="1"/>
</dbReference>
<dbReference type="Proteomes" id="UP000183190">
    <property type="component" value="Unassembled WGS sequence"/>
</dbReference>
<dbReference type="InterPro" id="IPR032466">
    <property type="entry name" value="Metal_Hydrolase"/>
</dbReference>
<dbReference type="Pfam" id="PF04909">
    <property type="entry name" value="Amidohydro_2"/>
    <property type="match status" value="1"/>
</dbReference>
<dbReference type="AlphaFoldDB" id="A0A1H6JX22"/>
<dbReference type="InterPro" id="IPR006680">
    <property type="entry name" value="Amidohydro-rel"/>
</dbReference>
<name>A0A1H6JX22_RUMFL</name>
<sequence>MIIDSHLHLPVDFPDFPSKKAALLNELKRNGVDRGIVIADSELESVIGSVRDCAELFEGSDIISIIAGISPNFEYDSQLGYCRELLERKCIAGLKVYTGHEELYCTDSCLAPVYDLAAEYNVPVLFHSGWDNAHYAAPKLLKELADSRPHNVFVYCHCYYPKLDECFEVLGKCHNVYFDTSSVADDEKLLPQIKSALEKAIHEMPRRFIFGSDFGSCLQSVHLSLAESLDISDEERELFMHGNAERVYKLRR</sequence>
<evidence type="ECO:0000259" key="1">
    <source>
        <dbReference type="Pfam" id="PF04909"/>
    </source>
</evidence>
<dbReference type="RefSeq" id="WP_074716857.1">
    <property type="nucleotide sequence ID" value="NZ_FNWV01000006.1"/>
</dbReference>
<dbReference type="Gene3D" id="3.20.20.140">
    <property type="entry name" value="Metal-dependent hydrolases"/>
    <property type="match status" value="1"/>
</dbReference>
<dbReference type="EMBL" id="FNWV01000006">
    <property type="protein sequence ID" value="SEH65191.1"/>
    <property type="molecule type" value="Genomic_DNA"/>
</dbReference>
<accession>A0A1H6JX22</accession>
<evidence type="ECO:0000313" key="2">
    <source>
        <dbReference type="EMBL" id="SEH65191.1"/>
    </source>
</evidence>